<keyword evidence="2" id="KW-0813">Transport</keyword>
<keyword evidence="4" id="KW-0653">Protein transport</keyword>
<dbReference type="InterPro" id="IPR004564">
    <property type="entry name" value="OM_lipoprot_carrier_LolA-like"/>
</dbReference>
<reference evidence="6" key="1">
    <citation type="submission" date="2023-10" db="EMBL/GenBank/DDBJ databases">
        <title>The first scallop-associated chemosynthetic bacterial symbiont.</title>
        <authorList>
            <person name="Lin Y.-T."/>
            <person name="Sun J."/>
            <person name="Ip J.C.-H."/>
            <person name="He X."/>
            <person name="Gao Z.-M."/>
            <person name="Perez M."/>
            <person name="Xu T."/>
            <person name="Qian P.-Y."/>
            <person name="Qiu J.-W."/>
        </authorList>
    </citation>
    <scope>NUCLEOTIDE SEQUENCE</scope>
    <source>
        <strain evidence="6">Gill1</strain>
    </source>
</reference>
<dbReference type="GO" id="GO:0042953">
    <property type="term" value="P:lipoprotein transport"/>
    <property type="evidence" value="ECO:0007669"/>
    <property type="project" value="TreeGrafter"/>
</dbReference>
<dbReference type="PANTHER" id="PTHR35869:SF1">
    <property type="entry name" value="OUTER-MEMBRANE LIPOPROTEIN CARRIER PROTEIN"/>
    <property type="match status" value="1"/>
</dbReference>
<accession>A0AAU6PHQ0</accession>
<dbReference type="SUPFAM" id="SSF89392">
    <property type="entry name" value="Prokaryotic lipoproteins and lipoprotein localization factors"/>
    <property type="match status" value="1"/>
</dbReference>
<evidence type="ECO:0000313" key="6">
    <source>
        <dbReference type="EMBL" id="WXU00524.1"/>
    </source>
</evidence>
<dbReference type="AlphaFoldDB" id="A0AAU6PHQ0"/>
<evidence type="ECO:0000256" key="2">
    <source>
        <dbReference type="ARBA" id="ARBA00022448"/>
    </source>
</evidence>
<keyword evidence="6" id="KW-0449">Lipoprotein</keyword>
<dbReference type="GO" id="GO:0044874">
    <property type="term" value="P:lipoprotein localization to outer membrane"/>
    <property type="evidence" value="ECO:0007669"/>
    <property type="project" value="TreeGrafter"/>
</dbReference>
<gene>
    <name evidence="6" type="primary">lolA</name>
    <name evidence="6" type="ORF">Ctma_1249</name>
</gene>
<organism evidence="6">
    <name type="scientific">Catillopecten margaritatus gill symbiont</name>
    <dbReference type="NCBI Taxonomy" id="3083288"/>
    <lineage>
        <taxon>Bacteria</taxon>
        <taxon>Pseudomonadati</taxon>
        <taxon>Pseudomonadota</taxon>
        <taxon>Gammaproteobacteria</taxon>
        <taxon>sulfur-oxidizing symbionts</taxon>
    </lineage>
</organism>
<dbReference type="EMBL" id="CP138327">
    <property type="protein sequence ID" value="WXU00524.1"/>
    <property type="molecule type" value="Genomic_DNA"/>
</dbReference>
<evidence type="ECO:0000256" key="4">
    <source>
        <dbReference type="ARBA" id="ARBA00022927"/>
    </source>
</evidence>
<proteinExistence type="predicted"/>
<keyword evidence="3 5" id="KW-0732">Signal</keyword>
<evidence type="ECO:0000256" key="5">
    <source>
        <dbReference type="SAM" id="SignalP"/>
    </source>
</evidence>
<dbReference type="InterPro" id="IPR029046">
    <property type="entry name" value="LolA/LolB/LppX"/>
</dbReference>
<name>A0AAU6PHQ0_9GAMM</name>
<dbReference type="GO" id="GO:0030288">
    <property type="term" value="C:outer membrane-bounded periplasmic space"/>
    <property type="evidence" value="ECO:0007669"/>
    <property type="project" value="TreeGrafter"/>
</dbReference>
<protein>
    <submittedName>
        <fullName evidence="6">Outer-membrane lipoprotein carrier protein</fullName>
    </submittedName>
</protein>
<feature type="chain" id="PRO_5044019991" evidence="5">
    <location>
        <begin position="23"/>
        <end position="197"/>
    </location>
</feature>
<dbReference type="PANTHER" id="PTHR35869">
    <property type="entry name" value="OUTER-MEMBRANE LIPOPROTEIN CARRIER PROTEIN"/>
    <property type="match status" value="1"/>
</dbReference>
<evidence type="ECO:0000256" key="3">
    <source>
        <dbReference type="ARBA" id="ARBA00022729"/>
    </source>
</evidence>
<feature type="signal peptide" evidence="5">
    <location>
        <begin position="1"/>
        <end position="22"/>
    </location>
</feature>
<evidence type="ECO:0000256" key="1">
    <source>
        <dbReference type="ARBA" id="ARBA00011245"/>
    </source>
</evidence>
<comment type="subunit">
    <text evidence="1">Monomer.</text>
</comment>
<dbReference type="Gene3D" id="2.50.20.10">
    <property type="entry name" value="Lipoprotein localisation LolA/LolB/LppX"/>
    <property type="match status" value="1"/>
</dbReference>
<dbReference type="Pfam" id="PF03548">
    <property type="entry name" value="LolA"/>
    <property type="match status" value="1"/>
</dbReference>
<sequence length="197" mass="22695">MIKKPLKILALISLLWSNTALSERNQFNDFFNSLESLESNFTQSIYAAGDIFISETSGKFIFQRPQQLRWHTTQPNDQVLLLNDNELWLIDTELEQAVLQKTQDFSKTPLYWLINKPNTLKNTPKYSHSEGGIDWYLANQSTQPLGFGFAGNELSTLSLENELDQTIYIVFNKMKVNAKINPKDFELNLNPGFDVIR</sequence>
<dbReference type="CDD" id="cd16325">
    <property type="entry name" value="LolA"/>
    <property type="match status" value="1"/>
</dbReference>